<keyword evidence="2" id="KW-1185">Reference proteome</keyword>
<comment type="caution">
    <text evidence="1">The sequence shown here is derived from an EMBL/GenBank/DDBJ whole genome shotgun (WGS) entry which is preliminary data.</text>
</comment>
<evidence type="ECO:0000313" key="2">
    <source>
        <dbReference type="Proteomes" id="UP000636755"/>
    </source>
</evidence>
<organism evidence="1 2">
    <name type="scientific">Ruminococcus intestinalis</name>
    <dbReference type="NCBI Taxonomy" id="2763066"/>
    <lineage>
        <taxon>Bacteria</taxon>
        <taxon>Bacillati</taxon>
        <taxon>Bacillota</taxon>
        <taxon>Clostridia</taxon>
        <taxon>Eubacteriales</taxon>
        <taxon>Oscillospiraceae</taxon>
        <taxon>Ruminococcus</taxon>
    </lineage>
</organism>
<sequence length="151" mass="17434">MLGKEDGANSIGKSSAMLAIDFVFGGDTYLKSDGVKHIRHHTIFFAFQFCGQKYCFARATEDADNAFLCKENHDLMGPYRMKDEFVNWLKVQYHMDFDGLSFRIALSSFFRIYGKDNTDERRPLRGIPRQDMEKSIALLVALFDRNKDIQV</sequence>
<evidence type="ECO:0000313" key="1">
    <source>
        <dbReference type="EMBL" id="MBC5727392.1"/>
    </source>
</evidence>
<name>A0ABR7HIQ5_9FIRM</name>
<gene>
    <name evidence="1" type="ORF">H8R91_02365</name>
</gene>
<proteinExistence type="predicted"/>
<reference evidence="1 2" key="1">
    <citation type="submission" date="2020-08" db="EMBL/GenBank/DDBJ databases">
        <title>Genome public.</title>
        <authorList>
            <person name="Liu C."/>
            <person name="Sun Q."/>
        </authorList>
    </citation>
    <scope>NUCLEOTIDE SEQUENCE [LARGE SCALE GENOMIC DNA]</scope>
    <source>
        <strain evidence="1 2">NSJ-71</strain>
    </source>
</reference>
<protein>
    <recommendedName>
        <fullName evidence="3">DUF3800 domain-containing protein</fullName>
    </recommendedName>
</protein>
<dbReference type="RefSeq" id="WP_186934716.1">
    <property type="nucleotide sequence ID" value="NZ_JACOPS010000001.1"/>
</dbReference>
<accession>A0ABR7HIQ5</accession>
<dbReference type="EMBL" id="JACOPS010000001">
    <property type="protein sequence ID" value="MBC5727392.1"/>
    <property type="molecule type" value="Genomic_DNA"/>
</dbReference>
<evidence type="ECO:0008006" key="3">
    <source>
        <dbReference type="Google" id="ProtNLM"/>
    </source>
</evidence>
<dbReference type="Proteomes" id="UP000636755">
    <property type="component" value="Unassembled WGS sequence"/>
</dbReference>